<evidence type="ECO:0008006" key="3">
    <source>
        <dbReference type="Google" id="ProtNLM"/>
    </source>
</evidence>
<dbReference type="InterPro" id="IPR036397">
    <property type="entry name" value="RNaseH_sf"/>
</dbReference>
<organism evidence="1 2">
    <name type="scientific">Austropuccinia psidii MF-1</name>
    <dbReference type="NCBI Taxonomy" id="1389203"/>
    <lineage>
        <taxon>Eukaryota</taxon>
        <taxon>Fungi</taxon>
        <taxon>Dikarya</taxon>
        <taxon>Basidiomycota</taxon>
        <taxon>Pucciniomycotina</taxon>
        <taxon>Pucciniomycetes</taxon>
        <taxon>Pucciniales</taxon>
        <taxon>Sphaerophragmiaceae</taxon>
        <taxon>Austropuccinia</taxon>
    </lineage>
</organism>
<sequence length="168" mass="19720">MTKVVSTQTIQRKIHKLGKHSRIAPKIPYLRPQDFQRRLAFAQAYCHWTINDWAKVIWTDKLAFKLGKRVNWVRAWRMASKKWNLENLAVNHQSGRQLVMIWGAFCGLSQSTIAFLNGRMNATELVRQAYQPTLRPFVEHMEQAPWIRGQQRLLLVEDNAPIHTAMWS</sequence>
<dbReference type="AlphaFoldDB" id="A0A9Q3ENI4"/>
<evidence type="ECO:0000313" key="1">
    <source>
        <dbReference type="EMBL" id="MBW0526455.1"/>
    </source>
</evidence>
<dbReference type="EMBL" id="AVOT02032673">
    <property type="protein sequence ID" value="MBW0526455.1"/>
    <property type="molecule type" value="Genomic_DNA"/>
</dbReference>
<evidence type="ECO:0000313" key="2">
    <source>
        <dbReference type="Proteomes" id="UP000765509"/>
    </source>
</evidence>
<dbReference type="GO" id="GO:0003676">
    <property type="term" value="F:nucleic acid binding"/>
    <property type="evidence" value="ECO:0007669"/>
    <property type="project" value="InterPro"/>
</dbReference>
<dbReference type="Proteomes" id="UP000765509">
    <property type="component" value="Unassembled WGS sequence"/>
</dbReference>
<dbReference type="OrthoDB" id="2431447at2759"/>
<proteinExistence type="predicted"/>
<dbReference type="Gene3D" id="3.30.420.10">
    <property type="entry name" value="Ribonuclease H-like superfamily/Ribonuclease H"/>
    <property type="match status" value="1"/>
</dbReference>
<gene>
    <name evidence="1" type="ORF">O181_066170</name>
</gene>
<protein>
    <recommendedName>
        <fullName evidence="3">Transposase Tc1-like domain-containing protein</fullName>
    </recommendedName>
</protein>
<comment type="caution">
    <text evidence="1">The sequence shown here is derived from an EMBL/GenBank/DDBJ whole genome shotgun (WGS) entry which is preliminary data.</text>
</comment>
<reference evidence="1" key="1">
    <citation type="submission" date="2021-03" db="EMBL/GenBank/DDBJ databases">
        <title>Draft genome sequence of rust myrtle Austropuccinia psidii MF-1, a brazilian biotype.</title>
        <authorList>
            <person name="Quecine M.C."/>
            <person name="Pachon D.M.R."/>
            <person name="Bonatelli M.L."/>
            <person name="Correr F.H."/>
            <person name="Franceschini L.M."/>
            <person name="Leite T.F."/>
            <person name="Margarido G.R.A."/>
            <person name="Almeida C.A."/>
            <person name="Ferrarezi J.A."/>
            <person name="Labate C.A."/>
        </authorList>
    </citation>
    <scope>NUCLEOTIDE SEQUENCE</scope>
    <source>
        <strain evidence="1">MF-1</strain>
    </source>
</reference>
<keyword evidence="2" id="KW-1185">Reference proteome</keyword>
<name>A0A9Q3ENI4_9BASI</name>
<accession>A0A9Q3ENI4</accession>